<evidence type="ECO:0000256" key="2">
    <source>
        <dbReference type="ARBA" id="ARBA00010231"/>
    </source>
</evidence>
<dbReference type="Pfam" id="PF00483">
    <property type="entry name" value="NTP_transferase"/>
    <property type="match status" value="1"/>
</dbReference>
<dbReference type="SUPFAM" id="SSF55957">
    <property type="entry name" value="Phosphoglucomutase, C-terminal domain"/>
    <property type="match status" value="1"/>
</dbReference>
<evidence type="ECO:0000256" key="3">
    <source>
        <dbReference type="ARBA" id="ARBA00022490"/>
    </source>
</evidence>
<dbReference type="EMBL" id="CP015438">
    <property type="protein sequence ID" value="ANB59837.1"/>
    <property type="molecule type" value="Genomic_DNA"/>
</dbReference>
<protein>
    <submittedName>
        <fullName evidence="9">Nucleotidyl transferase family protein</fullName>
    </submittedName>
</protein>
<dbReference type="InterPro" id="IPR016055">
    <property type="entry name" value="A-D-PHexomutase_a/b/a-I/II/III"/>
</dbReference>
<keyword evidence="10" id="KW-1185">Reference proteome</keyword>
<dbReference type="Gene3D" id="3.90.550.10">
    <property type="entry name" value="Spore Coat Polysaccharide Biosynthesis Protein SpsA, Chain A"/>
    <property type="match status" value="1"/>
</dbReference>
<dbReference type="InterPro" id="IPR005835">
    <property type="entry name" value="NTP_transferase_dom"/>
</dbReference>
<keyword evidence="5" id="KW-0648">Protein biosynthesis</keyword>
<organism evidence="9 10">
    <name type="scientific">Anoxybacteroides amylolyticum</name>
    <dbReference type="NCBI Taxonomy" id="294699"/>
    <lineage>
        <taxon>Bacteria</taxon>
        <taxon>Bacillati</taxon>
        <taxon>Bacillota</taxon>
        <taxon>Bacilli</taxon>
        <taxon>Bacillales</taxon>
        <taxon>Anoxybacillaceae</taxon>
        <taxon>Anoxybacteroides</taxon>
    </lineage>
</organism>
<comment type="similarity">
    <text evidence="2">Belongs to the phosphohexose mutase family.</text>
</comment>
<dbReference type="CDD" id="cd04181">
    <property type="entry name" value="NTP_transferase"/>
    <property type="match status" value="1"/>
</dbReference>
<dbReference type="GO" id="GO:0005975">
    <property type="term" value="P:carbohydrate metabolic process"/>
    <property type="evidence" value="ECO:0007669"/>
    <property type="project" value="InterPro"/>
</dbReference>
<evidence type="ECO:0000313" key="9">
    <source>
        <dbReference type="EMBL" id="ANB59837.1"/>
    </source>
</evidence>
<keyword evidence="3" id="KW-0963">Cytoplasm</keyword>
<dbReference type="GO" id="GO:0016868">
    <property type="term" value="F:intramolecular phosphotransferase activity"/>
    <property type="evidence" value="ECO:0007669"/>
    <property type="project" value="InterPro"/>
</dbReference>
<dbReference type="Proteomes" id="UP000076865">
    <property type="component" value="Chromosome"/>
</dbReference>
<dbReference type="InterPro" id="IPR036900">
    <property type="entry name" value="A-D-PHexomutase_C_sf"/>
</dbReference>
<sequence length="791" mass="89008">MKAIIMAGGRGTRLRPLTCDVPKPMVPLVGKPVLEYSIDWLKRFGVTDIAITIHYLGETIKTYFGDGSRFGVNVCYFEEQEPLGTAGSIKSAMSFTDDTFIVVSGDALTDIDLSEAMAFHRDRRALATIVATKQNNPLDYGGIITASDGRVKQLIEKPKWNEVCSDLVNTGIYLFEREIFQYMKEDKCDFSNDIFPYLMQQNAPLYAFFADGYWLDIGSIEQYRKAHIDLLNKRVNVSLPGQEVFPHVWVGTDAKIEDGAIIVGPAFIGEGGCVRKHAKIDQYTVIGANVHIGEHTSVKRSIIWDRVYVGRYCELRGSLVAGDTYVANHVELLEQSVVGSHCTVQPNVHVKPNTKIWPNKTIVEGTVVHSSLFWGTDASQPFFGVRGISGVANVEMTPEYAAKLGAAYGSTLPLHSHVIVASDGHPFTTLMKQAFSQGLHASGVCTTAWQEGTTAPVVRYHLSRLSYAGGVYMFLENDKVYIDLYDECGYPLDRFQEKKLEHTFAQGNIRRVAFEQIGYANYERQPSALYIQAMRQYMSFSLHSNALFVSDANVSSLIEQLFSTREITIIKQTSLHELREYLKATDALFAVVAKKDGEQFFVMDETGNIMTEEQLFSLYTLVSLLFHSERSVPLPVYAPSGLESVASRLNGSTKRVEGTRREMLRAWSHPFHFLYDAVFAFVQLLQLFAVEARPLSQVIDSLPRLHWLKDYVFCPWNARAIVMRKLIEEESETNVDVGGGIKVRHSDGSWTFILPELDQPVFTIYSEAFDGQKARETVTRYIKKIRQYQNV</sequence>
<evidence type="ECO:0000256" key="1">
    <source>
        <dbReference type="ARBA" id="ARBA00004514"/>
    </source>
</evidence>
<dbReference type="SUPFAM" id="SSF51161">
    <property type="entry name" value="Trimeric LpxA-like enzymes"/>
    <property type="match status" value="1"/>
</dbReference>
<dbReference type="SUPFAM" id="SSF53738">
    <property type="entry name" value="Phosphoglucomutase, first 3 domains"/>
    <property type="match status" value="1"/>
</dbReference>
<reference evidence="9 10" key="1">
    <citation type="journal article" date="2006" name="Syst. Appl. Microbiol.">
        <title>Anoxybacillus amylolyticus sp. nov., a thermophilic amylase producing bacterium isolated from Mount Rittmann (Antarctica).</title>
        <authorList>
            <person name="Poli A."/>
            <person name="Esposito E."/>
            <person name="Lama L."/>
            <person name="Orlando P."/>
            <person name="Nicolaus G."/>
            <person name="de Appolonia F."/>
            <person name="Gambacorta A."/>
            <person name="Nicolaus B."/>
        </authorList>
    </citation>
    <scope>NUCLEOTIDE SEQUENCE [LARGE SCALE GENOMIC DNA]</scope>
    <source>
        <strain evidence="9 10">DSM 15939</strain>
    </source>
</reference>
<feature type="domain" description="Nucleotidyl transferase" evidence="6">
    <location>
        <begin position="2"/>
        <end position="231"/>
    </location>
</feature>
<proteinExistence type="inferred from homology"/>
<dbReference type="InterPro" id="IPR029044">
    <property type="entry name" value="Nucleotide-diphossugar_trans"/>
</dbReference>
<dbReference type="OrthoDB" id="9801899at2"/>
<dbReference type="PANTHER" id="PTHR22572">
    <property type="entry name" value="SUGAR-1-PHOSPHATE GUANYL TRANSFERASE"/>
    <property type="match status" value="1"/>
</dbReference>
<evidence type="ECO:0000259" key="7">
    <source>
        <dbReference type="Pfam" id="PF02878"/>
    </source>
</evidence>
<dbReference type="PATRIC" id="fig|294699.3.peg.2727"/>
<evidence type="ECO:0000259" key="6">
    <source>
        <dbReference type="Pfam" id="PF00483"/>
    </source>
</evidence>
<dbReference type="InterPro" id="IPR056764">
    <property type="entry name" value="LbH_EIF2B3/5"/>
</dbReference>
<dbReference type="SUPFAM" id="SSF53448">
    <property type="entry name" value="Nucleotide-diphospho-sugar transferases"/>
    <property type="match status" value="1"/>
</dbReference>
<evidence type="ECO:0000259" key="8">
    <source>
        <dbReference type="Pfam" id="PF25084"/>
    </source>
</evidence>
<dbReference type="Pfam" id="PF25084">
    <property type="entry name" value="LbH_EIF2B"/>
    <property type="match status" value="1"/>
</dbReference>
<keyword evidence="9" id="KW-0808">Transferase</keyword>
<dbReference type="InterPro" id="IPR050486">
    <property type="entry name" value="Mannose-1P_guanyltransferase"/>
</dbReference>
<feature type="domain" description="Alpha-D-phosphohexomutase alpha/beta/alpha" evidence="7">
    <location>
        <begin position="383"/>
        <end position="506"/>
    </location>
</feature>
<evidence type="ECO:0000256" key="5">
    <source>
        <dbReference type="ARBA" id="ARBA00022917"/>
    </source>
</evidence>
<dbReference type="Gene3D" id="3.40.120.10">
    <property type="entry name" value="Alpha-D-Glucose-1,6-Bisphosphate, subunit A, domain 3"/>
    <property type="match status" value="3"/>
</dbReference>
<dbReference type="InterPro" id="IPR005844">
    <property type="entry name" value="A-D-PHexomutase_a/b/a-I"/>
</dbReference>
<feature type="domain" description="EIF2B subunit epsilon/gamma LbH" evidence="8">
    <location>
        <begin position="248"/>
        <end position="350"/>
    </location>
</feature>
<name>A0A160F150_9BACL</name>
<dbReference type="RefSeq" id="WP_066326208.1">
    <property type="nucleotide sequence ID" value="NZ_CP015438.1"/>
</dbReference>
<dbReference type="Gene3D" id="2.160.10.10">
    <property type="entry name" value="Hexapeptide repeat proteins"/>
    <property type="match status" value="2"/>
</dbReference>
<dbReference type="KEGG" id="aamy:GFC30_2647"/>
<dbReference type="AlphaFoldDB" id="A0A160F150"/>
<evidence type="ECO:0000256" key="4">
    <source>
        <dbReference type="ARBA" id="ARBA00022540"/>
    </source>
</evidence>
<keyword evidence="4" id="KW-0396">Initiation factor</keyword>
<gene>
    <name evidence="9" type="ORF">GFC30_2647</name>
</gene>
<evidence type="ECO:0000313" key="10">
    <source>
        <dbReference type="Proteomes" id="UP000076865"/>
    </source>
</evidence>
<dbReference type="Pfam" id="PF02878">
    <property type="entry name" value="PGM_PMM_I"/>
    <property type="match status" value="1"/>
</dbReference>
<dbReference type="GO" id="GO:0016740">
    <property type="term" value="F:transferase activity"/>
    <property type="evidence" value="ECO:0007669"/>
    <property type="project" value="UniProtKB-KW"/>
</dbReference>
<comment type="subcellular location">
    <subcellularLocation>
        <location evidence="1">Cytoplasm</location>
        <location evidence="1">Cytosol</location>
    </subcellularLocation>
</comment>
<dbReference type="InterPro" id="IPR011004">
    <property type="entry name" value="Trimer_LpxA-like_sf"/>
</dbReference>
<accession>A0A160F150</accession>
<dbReference type="Gene3D" id="3.30.310.50">
    <property type="entry name" value="Alpha-D-phosphohexomutase, C-terminal domain"/>
    <property type="match status" value="1"/>
</dbReference>